<dbReference type="PANTHER" id="PTHR11129">
    <property type="entry name" value="PROTEIN FARNESYLTRANSFERASE ALPHA SUBUNIT/RAB GERANYLGERANYL TRANSFERASE ALPHA SUBUNIT"/>
    <property type="match status" value="1"/>
</dbReference>
<dbReference type="SUPFAM" id="SSF48439">
    <property type="entry name" value="Protein prenylyltransferase"/>
    <property type="match status" value="1"/>
</dbReference>
<dbReference type="PANTHER" id="PTHR11129:SF2">
    <property type="entry name" value="GERANYLGERANYL TRANSFERASE TYPE-2 SUBUNIT ALPHA"/>
    <property type="match status" value="1"/>
</dbReference>
<dbReference type="GO" id="GO:0005968">
    <property type="term" value="C:Rab-protein geranylgeranyltransferase complex"/>
    <property type="evidence" value="ECO:0007669"/>
    <property type="project" value="TreeGrafter"/>
</dbReference>
<comment type="catalytic activity">
    <reaction evidence="8 9">
        <text>geranylgeranyl diphosphate + L-cysteinyl-[protein] = S-geranylgeranyl-L-cysteinyl-[protein] + diphosphate</text>
        <dbReference type="Rhea" id="RHEA:21240"/>
        <dbReference type="Rhea" id="RHEA-COMP:10131"/>
        <dbReference type="Rhea" id="RHEA-COMP:11537"/>
        <dbReference type="ChEBI" id="CHEBI:29950"/>
        <dbReference type="ChEBI" id="CHEBI:33019"/>
        <dbReference type="ChEBI" id="CHEBI:57533"/>
        <dbReference type="ChEBI" id="CHEBI:86021"/>
        <dbReference type="EC" id="2.5.1.60"/>
    </reaction>
</comment>
<evidence type="ECO:0000256" key="2">
    <source>
        <dbReference type="ARBA" id="ARBA00012656"/>
    </source>
</evidence>
<protein>
    <recommendedName>
        <fullName evidence="3 9">Geranylgeranyl transferase type-2 subunit alpha</fullName>
        <ecNumber evidence="2 9">2.5.1.60</ecNumber>
    </recommendedName>
    <alternativeName>
        <fullName evidence="7 9">Geranylgeranyl transferase type II subunit alpha</fullName>
    </alternativeName>
</protein>
<proteinExistence type="inferred from homology"/>
<dbReference type="EC" id="2.5.1.60" evidence="2 9"/>
<keyword evidence="5 9" id="KW-0808">Transferase</keyword>
<dbReference type="Gene3D" id="1.25.40.120">
    <property type="entry name" value="Protein prenylyltransferase"/>
    <property type="match status" value="1"/>
</dbReference>
<dbReference type="GO" id="GO:0097354">
    <property type="term" value="P:prenylation"/>
    <property type="evidence" value="ECO:0007669"/>
    <property type="project" value="UniProtKB-UniRule"/>
</dbReference>
<dbReference type="PROSITE" id="PS51147">
    <property type="entry name" value="PFTA"/>
    <property type="match status" value="5"/>
</dbReference>
<gene>
    <name evidence="10" type="ORF">BD310DRAFT_865270</name>
</gene>
<keyword evidence="4 9" id="KW-0637">Prenyltransferase</keyword>
<dbReference type="AlphaFoldDB" id="A0A4Q9QFC0"/>
<sequence>MHNVKRVRYSAEALAAQRQREKARLKEFQSLTGEVLARKQRKDHSREAFDLTTRLLQINPEFYTIWNYRRLVLLNGIFVESTPTQINDVLSDDLSLTTTLLKQHPKVYCIWTHRQWCLAQVPDGPTASDRNGWRQAYWNKELFVAEKMLEADPRNFHAWTYRRYVLAQMPVKRPETADLAFTKRKIESNISNFSAWHQRSKTLTSLWDAGKLDKARSLEEEFDLVRNAMYTDPNDQSVWIYHRWLVGPGEFVIGDDKGLLEREVSSIQELLDIQPDSKWCMESIVFYKKLLLRRHGDSLGDDERGKLNSECEELLGSLQSVDPDRHQRYVDLSRNHHIV</sequence>
<evidence type="ECO:0000256" key="4">
    <source>
        <dbReference type="ARBA" id="ARBA00022602"/>
    </source>
</evidence>
<evidence type="ECO:0000256" key="8">
    <source>
        <dbReference type="ARBA" id="ARBA00047658"/>
    </source>
</evidence>
<evidence type="ECO:0000313" key="11">
    <source>
        <dbReference type="Proteomes" id="UP000292082"/>
    </source>
</evidence>
<evidence type="ECO:0000256" key="3">
    <source>
        <dbReference type="ARBA" id="ARBA00014772"/>
    </source>
</evidence>
<evidence type="ECO:0000256" key="5">
    <source>
        <dbReference type="ARBA" id="ARBA00022679"/>
    </source>
</evidence>
<dbReference type="FunFam" id="1.25.40.120:FF:000035">
    <property type="entry name" value="Geranylgeranyl transferase type-2 subunit alpha"/>
    <property type="match status" value="1"/>
</dbReference>
<dbReference type="STRING" id="114155.A0A4Q9QFC0"/>
<reference evidence="10 11" key="1">
    <citation type="submission" date="2019-01" db="EMBL/GenBank/DDBJ databases">
        <title>Draft genome sequences of three monokaryotic isolates of the white-rot basidiomycete fungus Dichomitus squalens.</title>
        <authorList>
            <consortium name="DOE Joint Genome Institute"/>
            <person name="Lopez S.C."/>
            <person name="Andreopoulos B."/>
            <person name="Pangilinan J."/>
            <person name="Lipzen A."/>
            <person name="Riley R."/>
            <person name="Ahrendt S."/>
            <person name="Ng V."/>
            <person name="Barry K."/>
            <person name="Daum C."/>
            <person name="Grigoriev I.V."/>
            <person name="Hilden K.S."/>
            <person name="Makela M.R."/>
            <person name="de Vries R.P."/>
        </authorList>
    </citation>
    <scope>NUCLEOTIDE SEQUENCE [LARGE SCALE GENOMIC DNA]</scope>
    <source>
        <strain evidence="10 11">CBS 464.89</strain>
    </source>
</reference>
<dbReference type="InterPro" id="IPR002088">
    <property type="entry name" value="Prenyl_trans_a"/>
</dbReference>
<dbReference type="EMBL" id="ML145084">
    <property type="protein sequence ID" value="TBU65986.1"/>
    <property type="molecule type" value="Genomic_DNA"/>
</dbReference>
<comment type="similarity">
    <text evidence="1 9">Belongs to the protein prenyltransferase subunit alpha family.</text>
</comment>
<comment type="function">
    <text evidence="9">Catalyzes the transfer of a geranyl-geranyl moiety from geranyl-geranyl pyrophosphate to cysteines occuring in specific C-terminal amino acid sequences.</text>
</comment>
<dbReference type="GO" id="GO:0004663">
    <property type="term" value="F:Rab geranylgeranyltransferase activity"/>
    <property type="evidence" value="ECO:0007669"/>
    <property type="project" value="UniProtKB-UniRule"/>
</dbReference>
<name>A0A4Q9QFC0_9APHY</name>
<evidence type="ECO:0000256" key="9">
    <source>
        <dbReference type="RuleBase" id="RU367120"/>
    </source>
</evidence>
<evidence type="ECO:0000256" key="7">
    <source>
        <dbReference type="ARBA" id="ARBA00031267"/>
    </source>
</evidence>
<accession>A0A4Q9QFC0</accession>
<evidence type="ECO:0000256" key="1">
    <source>
        <dbReference type="ARBA" id="ARBA00006734"/>
    </source>
</evidence>
<dbReference type="Proteomes" id="UP000292082">
    <property type="component" value="Unassembled WGS sequence"/>
</dbReference>
<keyword evidence="6" id="KW-0677">Repeat</keyword>
<dbReference type="Pfam" id="PF01239">
    <property type="entry name" value="PPTA"/>
    <property type="match status" value="5"/>
</dbReference>
<evidence type="ECO:0000313" key="10">
    <source>
        <dbReference type="EMBL" id="TBU65986.1"/>
    </source>
</evidence>
<organism evidence="10 11">
    <name type="scientific">Dichomitus squalens</name>
    <dbReference type="NCBI Taxonomy" id="114155"/>
    <lineage>
        <taxon>Eukaryota</taxon>
        <taxon>Fungi</taxon>
        <taxon>Dikarya</taxon>
        <taxon>Basidiomycota</taxon>
        <taxon>Agaricomycotina</taxon>
        <taxon>Agaricomycetes</taxon>
        <taxon>Polyporales</taxon>
        <taxon>Polyporaceae</taxon>
        <taxon>Dichomitus</taxon>
    </lineage>
</organism>
<evidence type="ECO:0000256" key="6">
    <source>
        <dbReference type="ARBA" id="ARBA00022737"/>
    </source>
</evidence>
<keyword evidence="11" id="KW-1185">Reference proteome</keyword>